<protein>
    <submittedName>
        <fullName evidence="1">Uncharacterized protein</fullName>
    </submittedName>
</protein>
<proteinExistence type="predicted"/>
<sequence>MCGRSGLADKSCVDSLLCVPQPRDTTVRPNRQYRPRTTRGTHPCGVIPGTEFYVGVHLQPPKPNPIHVYSSLTNAVVPTHALQKVSSLLRFIHSCRSTNAAYRNLPCNVFIVYVYLHFQGLNFILSFRIVI</sequence>
<evidence type="ECO:0000313" key="1">
    <source>
        <dbReference type="EMBL" id="PON47296.1"/>
    </source>
</evidence>
<organism evidence="1 2">
    <name type="scientific">Parasponia andersonii</name>
    <name type="common">Sponia andersonii</name>
    <dbReference type="NCBI Taxonomy" id="3476"/>
    <lineage>
        <taxon>Eukaryota</taxon>
        <taxon>Viridiplantae</taxon>
        <taxon>Streptophyta</taxon>
        <taxon>Embryophyta</taxon>
        <taxon>Tracheophyta</taxon>
        <taxon>Spermatophyta</taxon>
        <taxon>Magnoliopsida</taxon>
        <taxon>eudicotyledons</taxon>
        <taxon>Gunneridae</taxon>
        <taxon>Pentapetalae</taxon>
        <taxon>rosids</taxon>
        <taxon>fabids</taxon>
        <taxon>Rosales</taxon>
        <taxon>Cannabaceae</taxon>
        <taxon>Parasponia</taxon>
    </lineage>
</organism>
<accession>A0A2P5BEW6</accession>
<name>A0A2P5BEW6_PARAD</name>
<reference evidence="2" key="1">
    <citation type="submission" date="2016-06" db="EMBL/GenBank/DDBJ databases">
        <title>Parallel loss of symbiosis genes in relatives of nitrogen-fixing non-legume Parasponia.</title>
        <authorList>
            <person name="Van Velzen R."/>
            <person name="Holmer R."/>
            <person name="Bu F."/>
            <person name="Rutten L."/>
            <person name="Van Zeijl A."/>
            <person name="Liu W."/>
            <person name="Santuari L."/>
            <person name="Cao Q."/>
            <person name="Sharma T."/>
            <person name="Shen D."/>
            <person name="Roswanjaya Y."/>
            <person name="Wardhani T."/>
            <person name="Kalhor M.S."/>
            <person name="Jansen J."/>
            <person name="Van den Hoogen J."/>
            <person name="Gungor B."/>
            <person name="Hartog M."/>
            <person name="Hontelez J."/>
            <person name="Verver J."/>
            <person name="Yang W.-C."/>
            <person name="Schijlen E."/>
            <person name="Repin R."/>
            <person name="Schilthuizen M."/>
            <person name="Schranz E."/>
            <person name="Heidstra R."/>
            <person name="Miyata K."/>
            <person name="Fedorova E."/>
            <person name="Kohlen W."/>
            <person name="Bisseling T."/>
            <person name="Smit S."/>
            <person name="Geurts R."/>
        </authorList>
    </citation>
    <scope>NUCLEOTIDE SEQUENCE [LARGE SCALE GENOMIC DNA]</scope>
    <source>
        <strain evidence="2">cv. WU1-14</strain>
    </source>
</reference>
<dbReference type="Proteomes" id="UP000237105">
    <property type="component" value="Unassembled WGS sequence"/>
</dbReference>
<gene>
    <name evidence="1" type="ORF">PanWU01x14_245450</name>
</gene>
<keyword evidence="2" id="KW-1185">Reference proteome</keyword>
<comment type="caution">
    <text evidence="1">The sequence shown here is derived from an EMBL/GenBank/DDBJ whole genome shotgun (WGS) entry which is preliminary data.</text>
</comment>
<evidence type="ECO:0000313" key="2">
    <source>
        <dbReference type="Proteomes" id="UP000237105"/>
    </source>
</evidence>
<dbReference type="AlphaFoldDB" id="A0A2P5BEW6"/>
<dbReference type="EMBL" id="JXTB01000297">
    <property type="protein sequence ID" value="PON47296.1"/>
    <property type="molecule type" value="Genomic_DNA"/>
</dbReference>